<dbReference type="EMBL" id="UOED01000069">
    <property type="protein sequence ID" value="VAV91810.1"/>
    <property type="molecule type" value="Genomic_DNA"/>
</dbReference>
<proteinExistence type="predicted"/>
<gene>
    <name evidence="1" type="ORF">MNBD_ALPHA02-1568</name>
</gene>
<name>A0A3B0RFT2_9ZZZZ</name>
<protein>
    <recommendedName>
        <fullName evidence="2">Photosynthesis system II assembly factor Ycf48/Hcf136-like domain-containing protein</fullName>
    </recommendedName>
</protein>
<organism evidence="1">
    <name type="scientific">hydrothermal vent metagenome</name>
    <dbReference type="NCBI Taxonomy" id="652676"/>
    <lineage>
        <taxon>unclassified sequences</taxon>
        <taxon>metagenomes</taxon>
        <taxon>ecological metagenomes</taxon>
    </lineage>
</organism>
<evidence type="ECO:0008006" key="2">
    <source>
        <dbReference type="Google" id="ProtNLM"/>
    </source>
</evidence>
<feature type="non-terminal residue" evidence="1">
    <location>
        <position position="119"/>
    </location>
</feature>
<accession>A0A3B0RFT2</accession>
<sequence>MFAGLTFRNRKIHVLSLIGLMLLVTGCEAKLDLSAVTESKTKPTARYDQYQAAAESDRAMVIVGNRGVMLISHDFGESWNRQTLPGNTAVSYPTLVDIDVCPDGRFVALDADRKVWASD</sequence>
<reference evidence="1" key="1">
    <citation type="submission" date="2018-06" db="EMBL/GenBank/DDBJ databases">
        <authorList>
            <person name="Zhirakovskaya E."/>
        </authorList>
    </citation>
    <scope>NUCLEOTIDE SEQUENCE</scope>
</reference>
<dbReference type="SUPFAM" id="SSF110296">
    <property type="entry name" value="Oligoxyloglucan reducing end-specific cellobiohydrolase"/>
    <property type="match status" value="1"/>
</dbReference>
<dbReference type="AlphaFoldDB" id="A0A3B0RFT2"/>
<evidence type="ECO:0000313" key="1">
    <source>
        <dbReference type="EMBL" id="VAV91810.1"/>
    </source>
</evidence>